<evidence type="ECO:0000313" key="3">
    <source>
        <dbReference type="Proteomes" id="UP000314294"/>
    </source>
</evidence>
<gene>
    <name evidence="2" type="ORF">EYF80_049605</name>
</gene>
<dbReference type="Proteomes" id="UP000314294">
    <property type="component" value="Unassembled WGS sequence"/>
</dbReference>
<keyword evidence="3" id="KW-1185">Reference proteome</keyword>
<dbReference type="AlphaFoldDB" id="A0A4Z2FH33"/>
<feature type="compositionally biased region" description="Basic and acidic residues" evidence="1">
    <location>
        <begin position="135"/>
        <end position="144"/>
    </location>
</feature>
<protein>
    <submittedName>
        <fullName evidence="2">Uncharacterized protein</fullName>
    </submittedName>
</protein>
<feature type="region of interest" description="Disordered" evidence="1">
    <location>
        <begin position="79"/>
        <end position="164"/>
    </location>
</feature>
<reference evidence="2 3" key="1">
    <citation type="submission" date="2019-03" db="EMBL/GenBank/DDBJ databases">
        <title>First draft genome of Liparis tanakae, snailfish: a comprehensive survey of snailfish specific genes.</title>
        <authorList>
            <person name="Kim W."/>
            <person name="Song I."/>
            <person name="Jeong J.-H."/>
            <person name="Kim D."/>
            <person name="Kim S."/>
            <person name="Ryu S."/>
            <person name="Song J.Y."/>
            <person name="Lee S.K."/>
        </authorList>
    </citation>
    <scope>NUCLEOTIDE SEQUENCE [LARGE SCALE GENOMIC DNA]</scope>
    <source>
        <tissue evidence="2">Muscle</tissue>
    </source>
</reference>
<comment type="caution">
    <text evidence="2">The sequence shown here is derived from an EMBL/GenBank/DDBJ whole genome shotgun (WGS) entry which is preliminary data.</text>
</comment>
<feature type="compositionally biased region" description="Basic and acidic residues" evidence="1">
    <location>
        <begin position="152"/>
        <end position="164"/>
    </location>
</feature>
<sequence>MSLLWGPRRLPGGPASPWRCFLFPLADPRHQLGVGRRLGPHVLVLGEVDEDAEDAGGNVEGQGVAGPLLGSLRHLGGRARRSLFSPEQRGQRGQRGQRVAEVQDGGGQLLAPPLVSVEVGGPLAPGGRRQQQQSHAEETQEHTPHGAGLRLQGEEEERRGRGGEKLPMMVLATMSGTMSGLAALAPSTAMATSRQHHARGFVVAVDVIHQVLAAQSPGRIAYEVLLFLLPGIGGGSQHTLPQRGALEGGGVQQVEADLLRVALDFLQLAQHHAPLLLDLRLAQRAALHHLRQQLHGWENRGGTTTGLRYHPR</sequence>
<proteinExistence type="predicted"/>
<organism evidence="2 3">
    <name type="scientific">Liparis tanakae</name>
    <name type="common">Tanaka's snailfish</name>
    <dbReference type="NCBI Taxonomy" id="230148"/>
    <lineage>
        <taxon>Eukaryota</taxon>
        <taxon>Metazoa</taxon>
        <taxon>Chordata</taxon>
        <taxon>Craniata</taxon>
        <taxon>Vertebrata</taxon>
        <taxon>Euteleostomi</taxon>
        <taxon>Actinopterygii</taxon>
        <taxon>Neopterygii</taxon>
        <taxon>Teleostei</taxon>
        <taxon>Neoteleostei</taxon>
        <taxon>Acanthomorphata</taxon>
        <taxon>Eupercaria</taxon>
        <taxon>Perciformes</taxon>
        <taxon>Cottioidei</taxon>
        <taxon>Cottales</taxon>
        <taxon>Liparidae</taxon>
        <taxon>Liparis</taxon>
    </lineage>
</organism>
<evidence type="ECO:0000313" key="2">
    <source>
        <dbReference type="EMBL" id="TNN40231.1"/>
    </source>
</evidence>
<name>A0A4Z2FH33_9TELE</name>
<accession>A0A4Z2FH33</accession>
<dbReference type="EMBL" id="SRLO01001207">
    <property type="protein sequence ID" value="TNN40231.1"/>
    <property type="molecule type" value="Genomic_DNA"/>
</dbReference>
<evidence type="ECO:0000256" key="1">
    <source>
        <dbReference type="SAM" id="MobiDB-lite"/>
    </source>
</evidence>